<keyword evidence="12" id="KW-1185">Reference proteome</keyword>
<evidence type="ECO:0000256" key="8">
    <source>
        <dbReference type="ARBA" id="ARBA00023136"/>
    </source>
</evidence>
<dbReference type="SMART" id="SM00382">
    <property type="entry name" value="AAA"/>
    <property type="match status" value="1"/>
</dbReference>
<dbReference type="InterPro" id="IPR050352">
    <property type="entry name" value="ABCG_transporters"/>
</dbReference>
<evidence type="ECO:0000313" key="12">
    <source>
        <dbReference type="Proteomes" id="UP001061958"/>
    </source>
</evidence>
<reference evidence="11" key="2">
    <citation type="submission" date="2022-01" db="EMBL/GenBank/DDBJ databases">
        <authorList>
            <person name="Hirooka S."/>
            <person name="Miyagishima S.Y."/>
        </authorList>
    </citation>
    <scope>NUCLEOTIDE SEQUENCE</scope>
    <source>
        <strain evidence="11">NBRC 102759</strain>
    </source>
</reference>
<feature type="transmembrane region" description="Helical" evidence="9">
    <location>
        <begin position="520"/>
        <end position="542"/>
    </location>
</feature>
<name>A0A9C7PSJ2_9RHOD</name>
<accession>A0A9C7PSJ2</accession>
<dbReference type="PANTHER" id="PTHR48041">
    <property type="entry name" value="ABC TRANSPORTER G FAMILY MEMBER 28"/>
    <property type="match status" value="1"/>
</dbReference>
<keyword evidence="7 9" id="KW-1133">Transmembrane helix</keyword>
<dbReference type="InterPro" id="IPR043926">
    <property type="entry name" value="ABCG_dom"/>
</dbReference>
<organism evidence="11 12">
    <name type="scientific">Galdieria partita</name>
    <dbReference type="NCBI Taxonomy" id="83374"/>
    <lineage>
        <taxon>Eukaryota</taxon>
        <taxon>Rhodophyta</taxon>
        <taxon>Bangiophyceae</taxon>
        <taxon>Galdieriales</taxon>
        <taxon>Galdieriaceae</taxon>
        <taxon>Galdieria</taxon>
    </lineage>
</organism>
<comment type="subcellular location">
    <subcellularLocation>
        <location evidence="1">Membrane</location>
        <topology evidence="1">Multi-pass membrane protein</topology>
    </subcellularLocation>
</comment>
<keyword evidence="4 9" id="KW-0812">Transmembrane</keyword>
<evidence type="ECO:0000256" key="6">
    <source>
        <dbReference type="ARBA" id="ARBA00022840"/>
    </source>
</evidence>
<dbReference type="GO" id="GO:0005886">
    <property type="term" value="C:plasma membrane"/>
    <property type="evidence" value="ECO:0007669"/>
    <property type="project" value="TreeGrafter"/>
</dbReference>
<feature type="domain" description="ABC transporter" evidence="10">
    <location>
        <begin position="54"/>
        <end position="307"/>
    </location>
</feature>
<keyword evidence="6" id="KW-0067">ATP-binding</keyword>
<feature type="transmembrane region" description="Helical" evidence="9">
    <location>
        <begin position="407"/>
        <end position="426"/>
    </location>
</feature>
<dbReference type="GO" id="GO:0140359">
    <property type="term" value="F:ABC-type transporter activity"/>
    <property type="evidence" value="ECO:0007669"/>
    <property type="project" value="InterPro"/>
</dbReference>
<dbReference type="InterPro" id="IPR003593">
    <property type="entry name" value="AAA+_ATPase"/>
</dbReference>
<gene>
    <name evidence="11" type="ORF">GpartN1_g1739.t1</name>
</gene>
<dbReference type="GO" id="GO:0005524">
    <property type="term" value="F:ATP binding"/>
    <property type="evidence" value="ECO:0007669"/>
    <property type="project" value="UniProtKB-KW"/>
</dbReference>
<evidence type="ECO:0000256" key="9">
    <source>
        <dbReference type="SAM" id="Phobius"/>
    </source>
</evidence>
<evidence type="ECO:0000259" key="10">
    <source>
        <dbReference type="PROSITE" id="PS50893"/>
    </source>
</evidence>
<protein>
    <recommendedName>
        <fullName evidence="2">Probable ATP-dependent transporter ycf16</fullName>
    </recommendedName>
</protein>
<dbReference type="Proteomes" id="UP001061958">
    <property type="component" value="Unassembled WGS sequence"/>
</dbReference>
<dbReference type="InterPro" id="IPR003439">
    <property type="entry name" value="ABC_transporter-like_ATP-bd"/>
</dbReference>
<dbReference type="InterPro" id="IPR013525">
    <property type="entry name" value="ABC2_TM"/>
</dbReference>
<evidence type="ECO:0000256" key="7">
    <source>
        <dbReference type="ARBA" id="ARBA00022989"/>
    </source>
</evidence>
<keyword evidence="3" id="KW-0813">Transport</keyword>
<evidence type="ECO:0000256" key="3">
    <source>
        <dbReference type="ARBA" id="ARBA00022448"/>
    </source>
</evidence>
<evidence type="ECO:0000256" key="4">
    <source>
        <dbReference type="ARBA" id="ARBA00022692"/>
    </source>
</evidence>
<dbReference type="AlphaFoldDB" id="A0A9C7PSJ2"/>
<dbReference type="Pfam" id="PF01061">
    <property type="entry name" value="ABC2_membrane"/>
    <property type="match status" value="1"/>
</dbReference>
<keyword evidence="8 9" id="KW-0472">Membrane</keyword>
<sequence length="664" mass="74076">MTVAHNINGIHPAVSEQSSVNEPQLSSIHINNDEEVSCVPQASSFDQQRIQVCLEFQDVRFGVRQSKGLFNRKPEDKEILKGISGIVKPGQLLAIMGASGAGKSTLLNVLAGRMSSSGNYFASGSVRLNGEKREFSVFKKISAYVMQDDNMFAELTVHEQITLSCLLRLPNTMAIEKKKQRVQEVIQEMGLSHVANTMIGSETKRGVSGGERKRVSIATELVTNPSLLFLDEPTSGLDAFNAQNVMQSLLKLAKNGRTVITTIHQPRSDIFNMFDMLMLLSEGRVMYFGPAKDAVFYFEGIGYPCPQHYNPADFFLDVISRDGRSKEAEQESQKKIEYLGNCFEKYGKQLIVENSMKELEEDDVQMYTKPSKSNLNSEKFANSYTFEFLLLAKRAFKLEIREKASNIARVAQTLFFAVFLGLIWLNKGRNISYRDYDAVAGILFFLLINQSFISAFGTVFVLPLERTIVLRERASGMYRVSAYYLSKTLIELPRNALLCIVYVILLYWMVGLQATARDFFLSYVIVYLTVLTAEGLASAVASSAPNPQVAAAITPAFIVTSLLFGGFFLSSGQIPNYFIWLKYLSFFHYSYGSLLQVQFENWKFYDQASCPVGGVCTGSAVLQKLGPSLSLGGNLGLLITLLVSFRALTYAILRLRGPKFDQTL</sequence>
<dbReference type="Gene3D" id="3.40.50.300">
    <property type="entry name" value="P-loop containing nucleotide triphosphate hydrolases"/>
    <property type="match status" value="1"/>
</dbReference>
<dbReference type="InterPro" id="IPR027417">
    <property type="entry name" value="P-loop_NTPase"/>
</dbReference>
<evidence type="ECO:0000256" key="5">
    <source>
        <dbReference type="ARBA" id="ARBA00022741"/>
    </source>
</evidence>
<dbReference type="CDD" id="cd03213">
    <property type="entry name" value="ABCG_EPDR"/>
    <property type="match status" value="1"/>
</dbReference>
<evidence type="ECO:0000313" key="11">
    <source>
        <dbReference type="EMBL" id="GJQ09948.1"/>
    </source>
</evidence>
<feature type="transmembrane region" description="Helical" evidence="9">
    <location>
        <begin position="438"/>
        <end position="464"/>
    </location>
</feature>
<dbReference type="PANTHER" id="PTHR48041:SF139">
    <property type="entry name" value="PROTEIN SCARLET"/>
    <property type="match status" value="1"/>
</dbReference>
<proteinExistence type="predicted"/>
<dbReference type="PROSITE" id="PS00211">
    <property type="entry name" value="ABC_TRANSPORTER_1"/>
    <property type="match status" value="1"/>
</dbReference>
<comment type="caution">
    <text evidence="11">The sequence shown here is derived from an EMBL/GenBank/DDBJ whole genome shotgun (WGS) entry which is preliminary data.</text>
</comment>
<evidence type="ECO:0000256" key="1">
    <source>
        <dbReference type="ARBA" id="ARBA00004141"/>
    </source>
</evidence>
<dbReference type="EMBL" id="BQMJ01000012">
    <property type="protein sequence ID" value="GJQ09948.1"/>
    <property type="molecule type" value="Genomic_DNA"/>
</dbReference>
<dbReference type="PROSITE" id="PS50893">
    <property type="entry name" value="ABC_TRANSPORTER_2"/>
    <property type="match status" value="1"/>
</dbReference>
<evidence type="ECO:0000256" key="2">
    <source>
        <dbReference type="ARBA" id="ARBA00014334"/>
    </source>
</evidence>
<dbReference type="GO" id="GO:0016887">
    <property type="term" value="F:ATP hydrolysis activity"/>
    <property type="evidence" value="ECO:0007669"/>
    <property type="project" value="InterPro"/>
</dbReference>
<keyword evidence="5" id="KW-0547">Nucleotide-binding</keyword>
<dbReference type="OrthoDB" id="66620at2759"/>
<feature type="transmembrane region" description="Helical" evidence="9">
    <location>
        <begin position="549"/>
        <end position="569"/>
    </location>
</feature>
<feature type="transmembrane region" description="Helical" evidence="9">
    <location>
        <begin position="635"/>
        <end position="653"/>
    </location>
</feature>
<reference evidence="11" key="1">
    <citation type="journal article" date="2022" name="Proc. Natl. Acad. Sci. U.S.A.">
        <title>Life cycle and functional genomics of the unicellular red alga Galdieria for elucidating algal and plant evolution and industrial use.</title>
        <authorList>
            <person name="Hirooka S."/>
            <person name="Itabashi T."/>
            <person name="Ichinose T.M."/>
            <person name="Onuma R."/>
            <person name="Fujiwara T."/>
            <person name="Yamashita S."/>
            <person name="Jong L.W."/>
            <person name="Tomita R."/>
            <person name="Iwane A.H."/>
            <person name="Miyagishima S.Y."/>
        </authorList>
    </citation>
    <scope>NUCLEOTIDE SEQUENCE</scope>
    <source>
        <strain evidence="11">NBRC 102759</strain>
    </source>
</reference>
<dbReference type="InterPro" id="IPR017871">
    <property type="entry name" value="ABC_transporter-like_CS"/>
</dbReference>
<dbReference type="SUPFAM" id="SSF52540">
    <property type="entry name" value="P-loop containing nucleoside triphosphate hydrolases"/>
    <property type="match status" value="1"/>
</dbReference>
<feature type="transmembrane region" description="Helical" evidence="9">
    <location>
        <begin position="496"/>
        <end position="514"/>
    </location>
</feature>
<dbReference type="Pfam" id="PF00005">
    <property type="entry name" value="ABC_tran"/>
    <property type="match status" value="1"/>
</dbReference>
<dbReference type="Pfam" id="PF19055">
    <property type="entry name" value="ABC2_membrane_7"/>
    <property type="match status" value="1"/>
</dbReference>